<dbReference type="EMBL" id="JAINUG010000027">
    <property type="protein sequence ID" value="KAJ8410407.1"/>
    <property type="molecule type" value="Genomic_DNA"/>
</dbReference>
<comment type="caution">
    <text evidence="2">The sequence shown here is derived from an EMBL/GenBank/DDBJ whole genome shotgun (WGS) entry which is preliminary data.</text>
</comment>
<feature type="region of interest" description="Disordered" evidence="1">
    <location>
        <begin position="1"/>
        <end position="121"/>
    </location>
</feature>
<dbReference type="AlphaFoldDB" id="A0AAD7SYB7"/>
<feature type="compositionally biased region" description="Pro residues" evidence="1">
    <location>
        <begin position="12"/>
        <end position="28"/>
    </location>
</feature>
<proteinExistence type="predicted"/>
<name>A0AAD7SYB7_9TELE</name>
<reference evidence="2" key="1">
    <citation type="journal article" date="2023" name="Science">
        <title>Genome structures resolve the early diversification of teleost fishes.</title>
        <authorList>
            <person name="Parey E."/>
            <person name="Louis A."/>
            <person name="Montfort J."/>
            <person name="Bouchez O."/>
            <person name="Roques C."/>
            <person name="Iampietro C."/>
            <person name="Lluch J."/>
            <person name="Castinel A."/>
            <person name="Donnadieu C."/>
            <person name="Desvignes T."/>
            <person name="Floi Bucao C."/>
            <person name="Jouanno E."/>
            <person name="Wen M."/>
            <person name="Mejri S."/>
            <person name="Dirks R."/>
            <person name="Jansen H."/>
            <person name="Henkel C."/>
            <person name="Chen W.J."/>
            <person name="Zahm M."/>
            <person name="Cabau C."/>
            <person name="Klopp C."/>
            <person name="Thompson A.W."/>
            <person name="Robinson-Rechavi M."/>
            <person name="Braasch I."/>
            <person name="Lecointre G."/>
            <person name="Bobe J."/>
            <person name="Postlethwait J.H."/>
            <person name="Berthelot C."/>
            <person name="Roest Crollius H."/>
            <person name="Guiguen Y."/>
        </authorList>
    </citation>
    <scope>NUCLEOTIDE SEQUENCE</scope>
    <source>
        <strain evidence="2">NC1722</strain>
    </source>
</reference>
<evidence type="ECO:0000313" key="2">
    <source>
        <dbReference type="EMBL" id="KAJ8410407.1"/>
    </source>
</evidence>
<gene>
    <name evidence="2" type="ORF">AAFF_G00203880</name>
</gene>
<accession>A0AAD7SYB7</accession>
<dbReference type="Proteomes" id="UP001221898">
    <property type="component" value="Unassembled WGS sequence"/>
</dbReference>
<evidence type="ECO:0000256" key="1">
    <source>
        <dbReference type="SAM" id="MobiDB-lite"/>
    </source>
</evidence>
<sequence length="121" mass="13099">MAGGLVAKFNYLPPPPPPILMPPNPSTPPDQLRMFTQSPGLQRGGHRQLQSRGAEERQLPLNNATKGSSAWKGRSANDAQANRKEAWLASTHGRPPFPSPPPSTEALPHSSHLKTECFCSN</sequence>
<keyword evidence="3" id="KW-1185">Reference proteome</keyword>
<organism evidence="2 3">
    <name type="scientific">Aldrovandia affinis</name>
    <dbReference type="NCBI Taxonomy" id="143900"/>
    <lineage>
        <taxon>Eukaryota</taxon>
        <taxon>Metazoa</taxon>
        <taxon>Chordata</taxon>
        <taxon>Craniata</taxon>
        <taxon>Vertebrata</taxon>
        <taxon>Euteleostomi</taxon>
        <taxon>Actinopterygii</taxon>
        <taxon>Neopterygii</taxon>
        <taxon>Teleostei</taxon>
        <taxon>Notacanthiformes</taxon>
        <taxon>Halosauridae</taxon>
        <taxon>Aldrovandia</taxon>
    </lineage>
</organism>
<evidence type="ECO:0000313" key="3">
    <source>
        <dbReference type="Proteomes" id="UP001221898"/>
    </source>
</evidence>
<protein>
    <submittedName>
        <fullName evidence="2">Uncharacterized protein</fullName>
    </submittedName>
</protein>